<evidence type="ECO:0000313" key="2">
    <source>
        <dbReference type="Proteomes" id="UP001060215"/>
    </source>
</evidence>
<evidence type="ECO:0000313" key="1">
    <source>
        <dbReference type="EMBL" id="KAI8018278.1"/>
    </source>
</evidence>
<gene>
    <name evidence="1" type="ORF">LOK49_LG04G00666</name>
</gene>
<dbReference type="Proteomes" id="UP001060215">
    <property type="component" value="Chromosome 2"/>
</dbReference>
<name>A0ACC0HZ78_9ERIC</name>
<sequence>MGTSGWSPNKPQHISHMLLHHHYFLSPRSLTHYSFLRRRTIWFGSIISLSAGAAKEVADELGFFKSAGASAKDAVTDLLGILLAVLVLSLTKSLSLRIKPDQSGQILGGFSKRIEGPDGRNLQLHFRLRLSLPLFTGGKVEGEQGAAIHIVLLDVNTGHVVTSGPESTIKLDVVLLEGDFNNEDDEGWTEEEFESHVVKEREGKRPLLTGDLQVTLKEGVGTLGELTFTDNSSWIRSRKFRLGLKVALGFCEGIRVREAKTEAFTVKDHRGELYKKHYPPALNDDVWRLEKIGKDGSFHKRLNKSGIFTVEDFLRLVVRDSQKLRTILGSGMSNKMWDALIEHAKTCAMSGKLYYADDTRNVGVVFNNIYELSGLITGEQYLSYDSLSDSQKLCVDTLVKKAYDNWNHIVEYDGKSLLSFKQIDYPTSFENQLPQQRLAGSVPPEQSSMDSSLLIGEATPKTMGVKGLALYQLKSHLQACCFQFFCIVFGVSFLQKCRLGKQSCKELPDSSKDGGNDASHSAEATTRRGSSSFAQPDVVLCCVVNEC</sequence>
<proteinExistence type="predicted"/>
<keyword evidence="2" id="KW-1185">Reference proteome</keyword>
<protein>
    <submittedName>
        <fullName evidence="1">Calmodulin-binding protein 60 B</fullName>
    </submittedName>
</protein>
<accession>A0ACC0HZ78</accession>
<organism evidence="1 2">
    <name type="scientific">Camellia lanceoleosa</name>
    <dbReference type="NCBI Taxonomy" id="1840588"/>
    <lineage>
        <taxon>Eukaryota</taxon>
        <taxon>Viridiplantae</taxon>
        <taxon>Streptophyta</taxon>
        <taxon>Embryophyta</taxon>
        <taxon>Tracheophyta</taxon>
        <taxon>Spermatophyta</taxon>
        <taxon>Magnoliopsida</taxon>
        <taxon>eudicotyledons</taxon>
        <taxon>Gunneridae</taxon>
        <taxon>Pentapetalae</taxon>
        <taxon>asterids</taxon>
        <taxon>Ericales</taxon>
        <taxon>Theaceae</taxon>
        <taxon>Camellia</taxon>
    </lineage>
</organism>
<reference evidence="1 2" key="1">
    <citation type="journal article" date="2022" name="Plant J.">
        <title>Chromosome-level genome of Camellia lanceoleosa provides a valuable resource for understanding genome evolution and self-incompatibility.</title>
        <authorList>
            <person name="Gong W."/>
            <person name="Xiao S."/>
            <person name="Wang L."/>
            <person name="Liao Z."/>
            <person name="Chang Y."/>
            <person name="Mo W."/>
            <person name="Hu G."/>
            <person name="Li W."/>
            <person name="Zhao G."/>
            <person name="Zhu H."/>
            <person name="Hu X."/>
            <person name="Ji K."/>
            <person name="Xiang X."/>
            <person name="Song Q."/>
            <person name="Yuan D."/>
            <person name="Jin S."/>
            <person name="Zhang L."/>
        </authorList>
    </citation>
    <scope>NUCLEOTIDE SEQUENCE [LARGE SCALE GENOMIC DNA]</scope>
    <source>
        <strain evidence="1">SQ_2022a</strain>
    </source>
</reference>
<comment type="caution">
    <text evidence="1">The sequence shown here is derived from an EMBL/GenBank/DDBJ whole genome shotgun (WGS) entry which is preliminary data.</text>
</comment>
<dbReference type="EMBL" id="CM045759">
    <property type="protein sequence ID" value="KAI8018278.1"/>
    <property type="molecule type" value="Genomic_DNA"/>
</dbReference>